<dbReference type="Proteomes" id="UP001054837">
    <property type="component" value="Unassembled WGS sequence"/>
</dbReference>
<keyword evidence="6" id="KW-1185">Reference proteome</keyword>
<keyword evidence="2" id="KW-0732">Signal</keyword>
<dbReference type="GO" id="GO:0005886">
    <property type="term" value="C:plasma membrane"/>
    <property type="evidence" value="ECO:0007669"/>
    <property type="project" value="TreeGrafter"/>
</dbReference>
<dbReference type="PANTHER" id="PTHR24369">
    <property type="entry name" value="ANTIGEN BSP, PUTATIVE-RELATED"/>
    <property type="match status" value="1"/>
</dbReference>
<reference evidence="5 6" key="1">
    <citation type="submission" date="2021-06" db="EMBL/GenBank/DDBJ databases">
        <title>Caerostris darwini draft genome.</title>
        <authorList>
            <person name="Kono N."/>
            <person name="Arakawa K."/>
        </authorList>
    </citation>
    <scope>NUCLEOTIDE SEQUENCE [LARGE SCALE GENOMIC DNA]</scope>
</reference>
<dbReference type="AlphaFoldDB" id="A0AAV4VEA6"/>
<organism evidence="5 6">
    <name type="scientific">Caerostris darwini</name>
    <dbReference type="NCBI Taxonomy" id="1538125"/>
    <lineage>
        <taxon>Eukaryota</taxon>
        <taxon>Metazoa</taxon>
        <taxon>Ecdysozoa</taxon>
        <taxon>Arthropoda</taxon>
        <taxon>Chelicerata</taxon>
        <taxon>Arachnida</taxon>
        <taxon>Araneae</taxon>
        <taxon>Araneomorphae</taxon>
        <taxon>Entelegynae</taxon>
        <taxon>Araneoidea</taxon>
        <taxon>Araneidae</taxon>
        <taxon>Caerostris</taxon>
    </lineage>
</organism>
<accession>A0AAV4VEA6</accession>
<protein>
    <submittedName>
        <fullName evidence="5">Uncharacterized protein</fullName>
    </submittedName>
</protein>
<keyword evidence="4" id="KW-1133">Transmembrane helix</keyword>
<name>A0AAV4VEA6_9ARAC</name>
<evidence type="ECO:0000256" key="1">
    <source>
        <dbReference type="ARBA" id="ARBA00022614"/>
    </source>
</evidence>
<evidence type="ECO:0000256" key="3">
    <source>
        <dbReference type="ARBA" id="ARBA00022737"/>
    </source>
</evidence>
<dbReference type="Gene3D" id="3.80.10.10">
    <property type="entry name" value="Ribonuclease Inhibitor"/>
    <property type="match status" value="1"/>
</dbReference>
<keyword evidence="4" id="KW-0812">Transmembrane</keyword>
<sequence>MRNDFQAVDFIDLPEFFQQLFLELTLITFAPFLHVAVTSRRNIPVFTTFPGCQPFMQVACVTVRHVSSPLPPSPVPPTKCPEPSINLEGNNITVIRADDFEGLNQVQIMQLMENQIHLIEKGAFQDLVSMERLRLNNNRLRSLPDLLFSTMPNLLRL</sequence>
<dbReference type="InterPro" id="IPR003591">
    <property type="entry name" value="Leu-rich_rpt_typical-subtyp"/>
</dbReference>
<keyword evidence="1" id="KW-0433">Leucine-rich repeat</keyword>
<dbReference type="PANTHER" id="PTHR24369:SF210">
    <property type="entry name" value="CHAOPTIN-RELATED"/>
    <property type="match status" value="1"/>
</dbReference>
<dbReference type="PROSITE" id="PS51450">
    <property type="entry name" value="LRR"/>
    <property type="match status" value="1"/>
</dbReference>
<comment type="caution">
    <text evidence="5">The sequence shown here is derived from an EMBL/GenBank/DDBJ whole genome shotgun (WGS) entry which is preliminary data.</text>
</comment>
<proteinExistence type="predicted"/>
<dbReference type="SUPFAM" id="SSF52058">
    <property type="entry name" value="L domain-like"/>
    <property type="match status" value="1"/>
</dbReference>
<dbReference type="EMBL" id="BPLQ01012846">
    <property type="protein sequence ID" value="GIY68236.1"/>
    <property type="molecule type" value="Genomic_DNA"/>
</dbReference>
<evidence type="ECO:0000256" key="2">
    <source>
        <dbReference type="ARBA" id="ARBA00022729"/>
    </source>
</evidence>
<evidence type="ECO:0000256" key="4">
    <source>
        <dbReference type="SAM" id="Phobius"/>
    </source>
</evidence>
<gene>
    <name evidence="5" type="ORF">CDAR_423931</name>
</gene>
<dbReference type="SMART" id="SM00369">
    <property type="entry name" value="LRR_TYP"/>
    <property type="match status" value="2"/>
</dbReference>
<dbReference type="InterPro" id="IPR032675">
    <property type="entry name" value="LRR_dom_sf"/>
</dbReference>
<keyword evidence="4" id="KW-0472">Membrane</keyword>
<dbReference type="Pfam" id="PF13855">
    <property type="entry name" value="LRR_8"/>
    <property type="match status" value="1"/>
</dbReference>
<evidence type="ECO:0000313" key="6">
    <source>
        <dbReference type="Proteomes" id="UP001054837"/>
    </source>
</evidence>
<feature type="transmembrane region" description="Helical" evidence="4">
    <location>
        <begin position="20"/>
        <end position="37"/>
    </location>
</feature>
<keyword evidence="3" id="KW-0677">Repeat</keyword>
<dbReference type="InterPro" id="IPR001611">
    <property type="entry name" value="Leu-rich_rpt"/>
</dbReference>
<evidence type="ECO:0000313" key="5">
    <source>
        <dbReference type="EMBL" id="GIY68236.1"/>
    </source>
</evidence>
<dbReference type="InterPro" id="IPR050541">
    <property type="entry name" value="LRR_TM_domain-containing"/>
</dbReference>